<dbReference type="NCBIfam" id="TIGR01414">
    <property type="entry name" value="autotrans_barl"/>
    <property type="match status" value="1"/>
</dbReference>
<dbReference type="Pfam" id="PF03797">
    <property type="entry name" value="Autotransporter"/>
    <property type="match status" value="1"/>
</dbReference>
<reference evidence="2 3" key="1">
    <citation type="submission" date="2020-11" db="EMBL/GenBank/DDBJ databases">
        <title>Insectihabitans protaetiae gen. nov. sp. nov. and Insectihabitans allomyrinae sp. nov., isolated from larvae of Protaetia brevitarsis seulensis and Allomyrina dichotoma, respectively.</title>
        <authorList>
            <person name="Lee S.D."/>
            <person name="Byeon Y.-S."/>
            <person name="Kim S.-M."/>
            <person name="Yang H.L."/>
            <person name="Kim I.S."/>
        </authorList>
    </citation>
    <scope>NUCLEOTIDE SEQUENCE [LARGE SCALE GENOMIC DNA]</scope>
    <source>
        <strain evidence="2 3">BWR-B9</strain>
    </source>
</reference>
<dbReference type="PROSITE" id="PS51208">
    <property type="entry name" value="AUTOTRANSPORTER"/>
    <property type="match status" value="1"/>
</dbReference>
<feature type="domain" description="Autotransporter" evidence="1">
    <location>
        <begin position="1"/>
        <end position="127"/>
    </location>
</feature>
<evidence type="ECO:0000313" key="3">
    <source>
        <dbReference type="Proteomes" id="UP001296921"/>
    </source>
</evidence>
<evidence type="ECO:0000313" key="2">
    <source>
        <dbReference type="EMBL" id="MBK5143569.1"/>
    </source>
</evidence>
<proteinExistence type="predicted"/>
<dbReference type="PANTHER" id="PTHR35037">
    <property type="entry name" value="C-TERMINAL REGION OF AIDA-LIKE PROTEIN"/>
    <property type="match status" value="1"/>
</dbReference>
<dbReference type="InterPro" id="IPR005546">
    <property type="entry name" value="Autotransporte_beta"/>
</dbReference>
<name>A0ABS1IPJ2_9GAMM</name>
<sequence length="127" mass="14576">MTPQAQVIYSRYTADTFTDSSNTRVSGQNNETYSTRLGVRLSDDILDDAYAVQPYAELNWWHHNQNSSVTLDTMHIEENVPKDRGELKLGIQGNFSQNWQGWINVSGTDDFDHYQKLEGAVGVRYVW</sequence>
<protein>
    <submittedName>
        <fullName evidence="2">Autotransporter outer membrane beta-barrel domain-containing protein</fullName>
    </submittedName>
</protein>
<dbReference type="InterPro" id="IPR051551">
    <property type="entry name" value="Autotransporter_adhesion"/>
</dbReference>
<comment type="caution">
    <text evidence="2">The sequence shown here is derived from an EMBL/GenBank/DDBJ whole genome shotgun (WGS) entry which is preliminary data.</text>
</comment>
<gene>
    <name evidence="2" type="ORF">I2494_07550</name>
</gene>
<keyword evidence="3" id="KW-1185">Reference proteome</keyword>
<dbReference type="RefSeq" id="WP_218466513.1">
    <property type="nucleotide sequence ID" value="NZ_JADRCR010000002.1"/>
</dbReference>
<dbReference type="InterPro" id="IPR006315">
    <property type="entry name" value="OM_autotransptr_brl_dom"/>
</dbReference>
<accession>A0ABS1IPJ2</accession>
<organism evidence="2 3">
    <name type="scientific">Limnobaculum allomyrinae</name>
    <dbReference type="NCBI Taxonomy" id="2791986"/>
    <lineage>
        <taxon>Bacteria</taxon>
        <taxon>Pseudomonadati</taxon>
        <taxon>Pseudomonadota</taxon>
        <taxon>Gammaproteobacteria</taxon>
        <taxon>Enterobacterales</taxon>
        <taxon>Budviciaceae</taxon>
        <taxon>Limnobaculum</taxon>
    </lineage>
</organism>
<dbReference type="Proteomes" id="UP001296921">
    <property type="component" value="Unassembled WGS sequence"/>
</dbReference>
<evidence type="ECO:0000259" key="1">
    <source>
        <dbReference type="PROSITE" id="PS51208"/>
    </source>
</evidence>
<dbReference type="EMBL" id="JADRCR010000002">
    <property type="protein sequence ID" value="MBK5143569.1"/>
    <property type="molecule type" value="Genomic_DNA"/>
</dbReference>
<dbReference type="PANTHER" id="PTHR35037:SF3">
    <property type="entry name" value="C-TERMINAL REGION OF AIDA-LIKE PROTEIN"/>
    <property type="match status" value="1"/>
</dbReference>